<organism evidence="1">
    <name type="scientific">bioreactor metagenome</name>
    <dbReference type="NCBI Taxonomy" id="1076179"/>
    <lineage>
        <taxon>unclassified sequences</taxon>
        <taxon>metagenomes</taxon>
        <taxon>ecological metagenomes</taxon>
    </lineage>
</organism>
<gene>
    <name evidence="1" type="ORF">SDC9_165870</name>
</gene>
<sequence>MHGVIHGVALRQKLRIARDAHRHIPLKIILDELLHLVVCADRYGRLDHDEAIPRDTGCNLSANCGDVAKVCAAVGLLRRTNADEDRVRVGIRALVITRKKQSACGKVFLEQFLKPGFIDGRNSLAHTRNFLFVHIDAGDGVPFFCKANAGYQTDIARSRNG</sequence>
<proteinExistence type="predicted"/>
<dbReference type="AlphaFoldDB" id="A0A645FXZ1"/>
<name>A0A645FXZ1_9ZZZZ</name>
<dbReference type="EMBL" id="VSSQ01065860">
    <property type="protein sequence ID" value="MPN18510.1"/>
    <property type="molecule type" value="Genomic_DNA"/>
</dbReference>
<protein>
    <submittedName>
        <fullName evidence="1">Uncharacterized protein</fullName>
    </submittedName>
</protein>
<evidence type="ECO:0000313" key="1">
    <source>
        <dbReference type="EMBL" id="MPN18510.1"/>
    </source>
</evidence>
<accession>A0A645FXZ1</accession>
<reference evidence="1" key="1">
    <citation type="submission" date="2019-08" db="EMBL/GenBank/DDBJ databases">
        <authorList>
            <person name="Kucharzyk K."/>
            <person name="Murdoch R.W."/>
            <person name="Higgins S."/>
            <person name="Loffler F."/>
        </authorList>
    </citation>
    <scope>NUCLEOTIDE SEQUENCE</scope>
</reference>
<comment type="caution">
    <text evidence="1">The sequence shown here is derived from an EMBL/GenBank/DDBJ whole genome shotgun (WGS) entry which is preliminary data.</text>
</comment>